<dbReference type="InterPro" id="IPR050256">
    <property type="entry name" value="Glycosyltransferase_2"/>
</dbReference>
<reference evidence="2 3" key="1">
    <citation type="journal article" date="2016" name="Nat. Commun.">
        <title>Thousands of microbial genomes shed light on interconnected biogeochemical processes in an aquifer system.</title>
        <authorList>
            <person name="Anantharaman K."/>
            <person name="Brown C.T."/>
            <person name="Hug L.A."/>
            <person name="Sharon I."/>
            <person name="Castelle C.J."/>
            <person name="Probst A.J."/>
            <person name="Thomas B.C."/>
            <person name="Singh A."/>
            <person name="Wilkins M.J."/>
            <person name="Karaoz U."/>
            <person name="Brodie E.L."/>
            <person name="Williams K.H."/>
            <person name="Hubbard S.S."/>
            <person name="Banfield J.F."/>
        </authorList>
    </citation>
    <scope>NUCLEOTIDE SEQUENCE [LARGE SCALE GENOMIC DNA]</scope>
</reference>
<comment type="caution">
    <text evidence="2">The sequence shown here is derived from an EMBL/GenBank/DDBJ whole genome shotgun (WGS) entry which is preliminary data.</text>
</comment>
<name>A0A1F5E055_9BACT</name>
<dbReference type="Pfam" id="PF00535">
    <property type="entry name" value="Glycos_transf_2"/>
    <property type="match status" value="1"/>
</dbReference>
<dbReference type="InterPro" id="IPR029044">
    <property type="entry name" value="Nucleotide-diphossugar_trans"/>
</dbReference>
<dbReference type="AlphaFoldDB" id="A0A1F5E055"/>
<evidence type="ECO:0000313" key="3">
    <source>
        <dbReference type="Proteomes" id="UP000176364"/>
    </source>
</evidence>
<feature type="domain" description="Glycosyltransferase 2-like" evidence="1">
    <location>
        <begin position="6"/>
        <end position="167"/>
    </location>
</feature>
<evidence type="ECO:0000313" key="2">
    <source>
        <dbReference type="EMBL" id="OGD60787.1"/>
    </source>
</evidence>
<evidence type="ECO:0000259" key="1">
    <source>
        <dbReference type="Pfam" id="PF00535"/>
    </source>
</evidence>
<dbReference type="Proteomes" id="UP000176364">
    <property type="component" value="Unassembled WGS sequence"/>
</dbReference>
<protein>
    <recommendedName>
        <fullName evidence="1">Glycosyltransferase 2-like domain-containing protein</fullName>
    </recommendedName>
</protein>
<proteinExistence type="predicted"/>
<accession>A0A1F5E055</accession>
<gene>
    <name evidence="2" type="ORF">A3I57_03855</name>
</gene>
<organism evidence="2 3">
    <name type="scientific">Candidatus Beckwithbacteria bacterium RIFCSPLOWO2_02_FULL_47_23</name>
    <dbReference type="NCBI Taxonomy" id="1797463"/>
    <lineage>
        <taxon>Bacteria</taxon>
        <taxon>Candidatus Beckwithiibacteriota</taxon>
    </lineage>
</organism>
<dbReference type="PANTHER" id="PTHR48090:SF7">
    <property type="entry name" value="RFBJ PROTEIN"/>
    <property type="match status" value="1"/>
</dbReference>
<dbReference type="EMBL" id="MEZQ01000020">
    <property type="protein sequence ID" value="OGD60787.1"/>
    <property type="molecule type" value="Genomic_DNA"/>
</dbReference>
<dbReference type="PANTHER" id="PTHR48090">
    <property type="entry name" value="UNDECAPRENYL-PHOSPHATE 4-DEOXY-4-FORMAMIDO-L-ARABINOSE TRANSFERASE-RELATED"/>
    <property type="match status" value="1"/>
</dbReference>
<sequence>MKRLTLILPALNEAEVLADVLARLKTALKRLPVDTELVVVNDGSRDETAAIAVKTGATVLTHLINRGLGAALGTGLAYAKENRADFAITFDSDGQHDPQDIAKVLRPLVNGRADVVIGSRSLSREGKMPFLRRINNLAFNLLTWIFFGKTTSDSLSGFRGFNRRAIKYIRLKTERMEVSNEFFAEIKRHNLKLAEVPIRVIYTPYSMKKGVKPGNVFAIIFRLVLRLLR</sequence>
<dbReference type="SUPFAM" id="SSF53448">
    <property type="entry name" value="Nucleotide-diphospho-sugar transferases"/>
    <property type="match status" value="1"/>
</dbReference>
<dbReference type="InterPro" id="IPR001173">
    <property type="entry name" value="Glyco_trans_2-like"/>
</dbReference>
<dbReference type="Gene3D" id="3.90.550.10">
    <property type="entry name" value="Spore Coat Polysaccharide Biosynthesis Protein SpsA, Chain A"/>
    <property type="match status" value="1"/>
</dbReference>
<dbReference type="CDD" id="cd04179">
    <property type="entry name" value="DPM_DPG-synthase_like"/>
    <property type="match status" value="1"/>
</dbReference>